<keyword evidence="1" id="KW-1133">Transmembrane helix</keyword>
<sequence>MPHLWRMEWRFFPDNSCLVGQGSLTISTSLSLSLLCLSPPFVLVMLSCSLLVVASSFRSAWHDPSSLVGVSAAGNSSILATVTHGVV</sequence>
<feature type="transmembrane region" description="Helical" evidence="1">
    <location>
        <begin position="32"/>
        <end position="54"/>
    </location>
</feature>
<evidence type="ECO:0000313" key="2">
    <source>
        <dbReference type="EMBL" id="CAL1412509.1"/>
    </source>
</evidence>
<evidence type="ECO:0000256" key="1">
    <source>
        <dbReference type="SAM" id="Phobius"/>
    </source>
</evidence>
<accession>A0AAV2GQT2</accession>
<protein>
    <submittedName>
        <fullName evidence="2">Uncharacterized protein</fullName>
    </submittedName>
</protein>
<gene>
    <name evidence="2" type="ORF">LTRI10_LOCUS51799</name>
</gene>
<keyword evidence="1" id="KW-0472">Membrane</keyword>
<dbReference type="AlphaFoldDB" id="A0AAV2GQT2"/>
<evidence type="ECO:0000313" key="3">
    <source>
        <dbReference type="Proteomes" id="UP001497516"/>
    </source>
</evidence>
<organism evidence="2 3">
    <name type="scientific">Linum trigynum</name>
    <dbReference type="NCBI Taxonomy" id="586398"/>
    <lineage>
        <taxon>Eukaryota</taxon>
        <taxon>Viridiplantae</taxon>
        <taxon>Streptophyta</taxon>
        <taxon>Embryophyta</taxon>
        <taxon>Tracheophyta</taxon>
        <taxon>Spermatophyta</taxon>
        <taxon>Magnoliopsida</taxon>
        <taxon>eudicotyledons</taxon>
        <taxon>Gunneridae</taxon>
        <taxon>Pentapetalae</taxon>
        <taxon>rosids</taxon>
        <taxon>fabids</taxon>
        <taxon>Malpighiales</taxon>
        <taxon>Linaceae</taxon>
        <taxon>Linum</taxon>
    </lineage>
</organism>
<proteinExistence type="predicted"/>
<dbReference type="EMBL" id="OZ034822">
    <property type="protein sequence ID" value="CAL1412509.1"/>
    <property type="molecule type" value="Genomic_DNA"/>
</dbReference>
<keyword evidence="1" id="KW-0812">Transmembrane</keyword>
<dbReference type="Proteomes" id="UP001497516">
    <property type="component" value="Chromosome 9"/>
</dbReference>
<name>A0AAV2GQT2_9ROSI</name>
<keyword evidence="3" id="KW-1185">Reference proteome</keyword>
<reference evidence="2 3" key="1">
    <citation type="submission" date="2024-04" db="EMBL/GenBank/DDBJ databases">
        <authorList>
            <person name="Fracassetti M."/>
        </authorList>
    </citation>
    <scope>NUCLEOTIDE SEQUENCE [LARGE SCALE GENOMIC DNA]</scope>
</reference>